<feature type="non-terminal residue" evidence="3">
    <location>
        <position position="305"/>
    </location>
</feature>
<proteinExistence type="predicted"/>
<organism evidence="3 4">
    <name type="scientific">Prorocentrum cordatum</name>
    <dbReference type="NCBI Taxonomy" id="2364126"/>
    <lineage>
        <taxon>Eukaryota</taxon>
        <taxon>Sar</taxon>
        <taxon>Alveolata</taxon>
        <taxon>Dinophyceae</taxon>
        <taxon>Prorocentrales</taxon>
        <taxon>Prorocentraceae</taxon>
        <taxon>Prorocentrum</taxon>
    </lineage>
</organism>
<dbReference type="Proteomes" id="UP001189429">
    <property type="component" value="Unassembled WGS sequence"/>
</dbReference>
<name>A0ABN9VL99_9DINO</name>
<sequence>TRARRTPWRAPEGPSPRPPWSTPSGPVAGAELKPYLAVTPVASLVVLGLLLAVVVACAIVSTLLLWCTPRSGRASGPTLPSTSLSKCTPRRRGDLCSEPESESVAGLASVASLRPPTSVGHAVTFASETAGRTGRGDAVHSPLPLAPLCPQLVVPATSNLRVLLPELACRIRQDAVLNVCSVPALGGRPLFRARIAECAPTPDDGCGVFLETLCGEHHFAFASTSELWDGPSTASPIVPILRSNGLQFATLQKSHTGDYNVMCGLGILAVFSGDFLAHEAQVTSGQGQVMAQVRSGPDGGYEVTT</sequence>
<gene>
    <name evidence="3" type="ORF">PCOR1329_LOCUS59111</name>
</gene>
<protein>
    <submittedName>
        <fullName evidence="3">Uncharacterized protein</fullName>
    </submittedName>
</protein>
<dbReference type="EMBL" id="CAUYUJ010017359">
    <property type="protein sequence ID" value="CAK0874096.1"/>
    <property type="molecule type" value="Genomic_DNA"/>
</dbReference>
<evidence type="ECO:0000256" key="1">
    <source>
        <dbReference type="SAM" id="MobiDB-lite"/>
    </source>
</evidence>
<keyword evidence="4" id="KW-1185">Reference proteome</keyword>
<evidence type="ECO:0000313" key="3">
    <source>
        <dbReference type="EMBL" id="CAK0874096.1"/>
    </source>
</evidence>
<feature type="non-terminal residue" evidence="3">
    <location>
        <position position="1"/>
    </location>
</feature>
<comment type="caution">
    <text evidence="3">The sequence shown here is derived from an EMBL/GenBank/DDBJ whole genome shotgun (WGS) entry which is preliminary data.</text>
</comment>
<reference evidence="3" key="1">
    <citation type="submission" date="2023-10" db="EMBL/GenBank/DDBJ databases">
        <authorList>
            <person name="Chen Y."/>
            <person name="Shah S."/>
            <person name="Dougan E. K."/>
            <person name="Thang M."/>
            <person name="Chan C."/>
        </authorList>
    </citation>
    <scope>NUCLEOTIDE SEQUENCE [LARGE SCALE GENOMIC DNA]</scope>
</reference>
<evidence type="ECO:0000313" key="4">
    <source>
        <dbReference type="Proteomes" id="UP001189429"/>
    </source>
</evidence>
<keyword evidence="2" id="KW-1133">Transmembrane helix</keyword>
<feature type="region of interest" description="Disordered" evidence="1">
    <location>
        <begin position="1"/>
        <end position="25"/>
    </location>
</feature>
<feature type="region of interest" description="Disordered" evidence="1">
    <location>
        <begin position="73"/>
        <end position="98"/>
    </location>
</feature>
<evidence type="ECO:0000256" key="2">
    <source>
        <dbReference type="SAM" id="Phobius"/>
    </source>
</evidence>
<feature type="transmembrane region" description="Helical" evidence="2">
    <location>
        <begin position="41"/>
        <end position="66"/>
    </location>
</feature>
<accession>A0ABN9VL99</accession>
<keyword evidence="2" id="KW-0472">Membrane</keyword>
<keyword evidence="2" id="KW-0812">Transmembrane</keyword>